<accession>A0A0W1AKT3</accession>
<evidence type="ECO:0000313" key="3">
    <source>
        <dbReference type="Proteomes" id="UP000054662"/>
    </source>
</evidence>
<dbReference type="OrthoDB" id="5654269at2"/>
<dbReference type="InterPro" id="IPR010982">
    <property type="entry name" value="Lambda_DNA-bd_dom_sf"/>
</dbReference>
<name>A0A0W1AKT3_9GAMM</name>
<gene>
    <name evidence="2" type="ORF">Lwor_0232</name>
</gene>
<dbReference type="PROSITE" id="PS50943">
    <property type="entry name" value="HTH_CROC1"/>
    <property type="match status" value="1"/>
</dbReference>
<dbReference type="AlphaFoldDB" id="A0A0W1AKT3"/>
<dbReference type="Gene3D" id="1.10.260.40">
    <property type="entry name" value="lambda repressor-like DNA-binding domains"/>
    <property type="match status" value="1"/>
</dbReference>
<dbReference type="Proteomes" id="UP000054662">
    <property type="component" value="Unassembled WGS sequence"/>
</dbReference>
<dbReference type="InterPro" id="IPR001387">
    <property type="entry name" value="Cro/C1-type_HTH"/>
</dbReference>
<organism evidence="2 3">
    <name type="scientific">Legionella worsleiensis</name>
    <dbReference type="NCBI Taxonomy" id="45076"/>
    <lineage>
        <taxon>Bacteria</taxon>
        <taxon>Pseudomonadati</taxon>
        <taxon>Pseudomonadota</taxon>
        <taxon>Gammaproteobacteria</taxon>
        <taxon>Legionellales</taxon>
        <taxon>Legionellaceae</taxon>
        <taxon>Legionella</taxon>
    </lineage>
</organism>
<dbReference type="SUPFAM" id="SSF47413">
    <property type="entry name" value="lambda repressor-like DNA-binding domains"/>
    <property type="match status" value="1"/>
</dbReference>
<keyword evidence="3" id="KW-1185">Reference proteome</keyword>
<protein>
    <submittedName>
        <fullName evidence="2">Helix-turn-helix protein</fullName>
    </submittedName>
</protein>
<feature type="domain" description="HTH cro/C1-type" evidence="1">
    <location>
        <begin position="81"/>
        <end position="134"/>
    </location>
</feature>
<comment type="caution">
    <text evidence="2">The sequence shown here is derived from an EMBL/GenBank/DDBJ whole genome shotgun (WGS) entry which is preliminary data.</text>
</comment>
<dbReference type="GO" id="GO:0003677">
    <property type="term" value="F:DNA binding"/>
    <property type="evidence" value="ECO:0007669"/>
    <property type="project" value="InterPro"/>
</dbReference>
<reference evidence="2 3" key="1">
    <citation type="submission" date="2015-11" db="EMBL/GenBank/DDBJ databases">
        <title>Genomic analysis of 38 Legionella species identifies large and diverse effector repertoires.</title>
        <authorList>
            <person name="Burstein D."/>
            <person name="Amaro F."/>
            <person name="Zusman T."/>
            <person name="Lifshitz Z."/>
            <person name="Cohen O."/>
            <person name="Gilbert J.A."/>
            <person name="Pupko T."/>
            <person name="Shuman H.A."/>
            <person name="Segal G."/>
        </authorList>
    </citation>
    <scope>NUCLEOTIDE SEQUENCE [LARGE SCALE GENOMIC DNA]</scope>
    <source>
        <strain evidence="2 3">ATCC 49508</strain>
    </source>
</reference>
<dbReference type="RefSeq" id="WP_058491977.1">
    <property type="nucleotide sequence ID" value="NZ_CBCRUR010000002.1"/>
</dbReference>
<sequence length="156" mass="17624">MITSEKQYKESLKKIEMLALSLSSPKKSNIPPIIEKAGRAQICELIDNIKKDIEEFEKYKNIDISKLEIHSLDDLMKTPIRYRLAAGMSVDVFAQLVGVSPRQINRYEKECYQNSHSSTLKTILQKLEVDIDGKISVGENNRTSKVSSSSFPSAQC</sequence>
<dbReference type="Pfam" id="PF01381">
    <property type="entry name" value="HTH_3"/>
    <property type="match status" value="1"/>
</dbReference>
<dbReference type="PATRIC" id="fig|45076.6.peg.255"/>
<evidence type="ECO:0000313" key="2">
    <source>
        <dbReference type="EMBL" id="KTD81929.1"/>
    </source>
</evidence>
<proteinExistence type="predicted"/>
<dbReference type="STRING" id="45076.Lwor_0232"/>
<evidence type="ECO:0000259" key="1">
    <source>
        <dbReference type="PROSITE" id="PS50943"/>
    </source>
</evidence>
<dbReference type="CDD" id="cd00093">
    <property type="entry name" value="HTH_XRE"/>
    <property type="match status" value="1"/>
</dbReference>
<dbReference type="EMBL" id="LNZC01000002">
    <property type="protein sequence ID" value="KTD81929.1"/>
    <property type="molecule type" value="Genomic_DNA"/>
</dbReference>